<reference evidence="1 2" key="1">
    <citation type="submission" date="2016-08" db="EMBL/GenBank/DDBJ databases">
        <title>Whole genome sequence of Mesorhizobium sp. strain UASWS1009 isolated from industrial sewage.</title>
        <authorList>
            <person name="Crovadore J."/>
            <person name="Calmin G."/>
            <person name="Chablais R."/>
            <person name="Cochard B."/>
            <person name="Lefort F."/>
        </authorList>
    </citation>
    <scope>NUCLEOTIDE SEQUENCE [LARGE SCALE GENOMIC DNA]</scope>
    <source>
        <strain evidence="1 2">UASWS1009</strain>
    </source>
</reference>
<organism evidence="1 2">
    <name type="scientific">Mesorhizobium hungaricum</name>
    <dbReference type="NCBI Taxonomy" id="1566387"/>
    <lineage>
        <taxon>Bacteria</taxon>
        <taxon>Pseudomonadati</taxon>
        <taxon>Pseudomonadota</taxon>
        <taxon>Alphaproteobacteria</taxon>
        <taxon>Hyphomicrobiales</taxon>
        <taxon>Phyllobacteriaceae</taxon>
        <taxon>Mesorhizobium</taxon>
    </lineage>
</organism>
<dbReference type="AlphaFoldDB" id="A0A1C2E395"/>
<dbReference type="RefSeq" id="WP_065997045.1">
    <property type="nucleotide sequence ID" value="NZ_MDEO01000028.1"/>
</dbReference>
<proteinExistence type="predicted"/>
<evidence type="ECO:0000313" key="2">
    <source>
        <dbReference type="Proteomes" id="UP000094412"/>
    </source>
</evidence>
<evidence type="ECO:0000313" key="1">
    <source>
        <dbReference type="EMBL" id="OCX21383.1"/>
    </source>
</evidence>
<protein>
    <submittedName>
        <fullName evidence="1">Uncharacterized protein</fullName>
    </submittedName>
</protein>
<dbReference type="EMBL" id="MDEO01000028">
    <property type="protein sequence ID" value="OCX21383.1"/>
    <property type="molecule type" value="Genomic_DNA"/>
</dbReference>
<gene>
    <name evidence="1" type="ORF">QV13_06875</name>
</gene>
<accession>A0A1C2E395</accession>
<sequence>MPEIHFGQDIASDAGNGILTIWDLTNPQATAEAARELYGSHATTAAAWCALTAHFDGRNEDYRFWCAVFSRLGSVTEH</sequence>
<dbReference type="Proteomes" id="UP000094412">
    <property type="component" value="Unassembled WGS sequence"/>
</dbReference>
<comment type="caution">
    <text evidence="1">The sequence shown here is derived from an EMBL/GenBank/DDBJ whole genome shotgun (WGS) entry which is preliminary data.</text>
</comment>
<keyword evidence="2" id="KW-1185">Reference proteome</keyword>
<name>A0A1C2E395_9HYPH</name>